<dbReference type="OrthoDB" id="10573632at2759"/>
<sequence>MFHKSHSRGHTWDYFGTPGLSTELLNNSKAGGSLKNIFRLGFMNEMVNKKEDSTSSTTNEINPNSHMSPNVNINTHTHVNTIAITDTNIHMHTNPDSNTRPHINVNTIANSHMHTNLDSNTHPHVNPIAANDTNSHMHTNLDSNTHPHVNPTATNDTNSHIHTNPNIHPINNISHVTDTECDTNLTLTSTNVTENSSNKTKIGTKVGLVDANKCIQAWGVVHNCTTIHGKPLQQGHVITEVTNVLPTCQLKPPCPGVFDDQEKIRKGEFHSWPLTSVALPLVNKSR</sequence>
<dbReference type="EMBL" id="CACRXK020001183">
    <property type="protein sequence ID" value="CAB3987499.1"/>
    <property type="molecule type" value="Genomic_DNA"/>
</dbReference>
<evidence type="ECO:0000313" key="2">
    <source>
        <dbReference type="EMBL" id="CAB3987499.1"/>
    </source>
</evidence>
<reference evidence="2" key="1">
    <citation type="submission" date="2020-04" db="EMBL/GenBank/DDBJ databases">
        <authorList>
            <person name="Alioto T."/>
            <person name="Alioto T."/>
            <person name="Gomez Garrido J."/>
        </authorList>
    </citation>
    <scope>NUCLEOTIDE SEQUENCE</scope>
    <source>
        <strain evidence="2">A484AB</strain>
    </source>
</reference>
<name>A0A7D9HKY8_PARCT</name>
<dbReference type="Proteomes" id="UP001152795">
    <property type="component" value="Unassembled WGS sequence"/>
</dbReference>
<evidence type="ECO:0000313" key="3">
    <source>
        <dbReference type="Proteomes" id="UP001152795"/>
    </source>
</evidence>
<accession>A0A7D9HKY8</accession>
<organism evidence="2 3">
    <name type="scientific">Paramuricea clavata</name>
    <name type="common">Red gorgonian</name>
    <name type="synonym">Violescent sea-whip</name>
    <dbReference type="NCBI Taxonomy" id="317549"/>
    <lineage>
        <taxon>Eukaryota</taxon>
        <taxon>Metazoa</taxon>
        <taxon>Cnidaria</taxon>
        <taxon>Anthozoa</taxon>
        <taxon>Octocorallia</taxon>
        <taxon>Malacalcyonacea</taxon>
        <taxon>Plexauridae</taxon>
        <taxon>Paramuricea</taxon>
    </lineage>
</organism>
<feature type="compositionally biased region" description="Polar residues" evidence="1">
    <location>
        <begin position="54"/>
        <end position="69"/>
    </location>
</feature>
<evidence type="ECO:0000256" key="1">
    <source>
        <dbReference type="SAM" id="MobiDB-lite"/>
    </source>
</evidence>
<proteinExistence type="predicted"/>
<keyword evidence="3" id="KW-1185">Reference proteome</keyword>
<feature type="region of interest" description="Disordered" evidence="1">
    <location>
        <begin position="51"/>
        <end position="71"/>
    </location>
</feature>
<protein>
    <submittedName>
        <fullName evidence="2">Uncharacterized protein</fullName>
    </submittedName>
</protein>
<dbReference type="AlphaFoldDB" id="A0A7D9HKY8"/>
<comment type="caution">
    <text evidence="2">The sequence shown here is derived from an EMBL/GenBank/DDBJ whole genome shotgun (WGS) entry which is preliminary data.</text>
</comment>
<gene>
    <name evidence="2" type="ORF">PACLA_8A060865</name>
</gene>